<accession>A0A0A9CWS4</accession>
<evidence type="ECO:0000313" key="1">
    <source>
        <dbReference type="EMBL" id="JAD80779.1"/>
    </source>
</evidence>
<sequence length="90" mass="9614">MWSNSSSKSSMAASAADLRSAMLLSDANTRSLGFRFPIRADCEKPPLSLPGSPIEYLRLLGILGFSAIHRCDAACGVPILPAAILPVVRW</sequence>
<organism evidence="1">
    <name type="scientific">Arundo donax</name>
    <name type="common">Giant reed</name>
    <name type="synonym">Donax arundinaceus</name>
    <dbReference type="NCBI Taxonomy" id="35708"/>
    <lineage>
        <taxon>Eukaryota</taxon>
        <taxon>Viridiplantae</taxon>
        <taxon>Streptophyta</taxon>
        <taxon>Embryophyta</taxon>
        <taxon>Tracheophyta</taxon>
        <taxon>Spermatophyta</taxon>
        <taxon>Magnoliopsida</taxon>
        <taxon>Liliopsida</taxon>
        <taxon>Poales</taxon>
        <taxon>Poaceae</taxon>
        <taxon>PACMAD clade</taxon>
        <taxon>Arundinoideae</taxon>
        <taxon>Arundineae</taxon>
        <taxon>Arundo</taxon>
    </lineage>
</organism>
<name>A0A0A9CWS4_ARUDO</name>
<proteinExistence type="predicted"/>
<dbReference type="EMBL" id="GBRH01217116">
    <property type="protein sequence ID" value="JAD80779.1"/>
    <property type="molecule type" value="Transcribed_RNA"/>
</dbReference>
<reference evidence="1" key="2">
    <citation type="journal article" date="2015" name="Data Brief">
        <title>Shoot transcriptome of the giant reed, Arundo donax.</title>
        <authorList>
            <person name="Barrero R.A."/>
            <person name="Guerrero F.D."/>
            <person name="Moolhuijzen P."/>
            <person name="Goolsby J.A."/>
            <person name="Tidwell J."/>
            <person name="Bellgard S.E."/>
            <person name="Bellgard M.I."/>
        </authorList>
    </citation>
    <scope>NUCLEOTIDE SEQUENCE</scope>
    <source>
        <tissue evidence="1">Shoot tissue taken approximately 20 cm above the soil surface</tissue>
    </source>
</reference>
<reference evidence="1" key="1">
    <citation type="submission" date="2014-09" db="EMBL/GenBank/DDBJ databases">
        <authorList>
            <person name="Magalhaes I.L.F."/>
            <person name="Oliveira U."/>
            <person name="Santos F.R."/>
            <person name="Vidigal T.H.D.A."/>
            <person name="Brescovit A.D."/>
            <person name="Santos A.J."/>
        </authorList>
    </citation>
    <scope>NUCLEOTIDE SEQUENCE</scope>
    <source>
        <tissue evidence="1">Shoot tissue taken approximately 20 cm above the soil surface</tissue>
    </source>
</reference>
<dbReference type="AlphaFoldDB" id="A0A0A9CWS4"/>
<protein>
    <submittedName>
        <fullName evidence="1">Uncharacterized protein</fullName>
    </submittedName>
</protein>